<gene>
    <name evidence="1" type="ORF">CUU66_05915</name>
</gene>
<name>A0A2N5M8K3_9BACI</name>
<accession>A0A2N5M8K3</accession>
<reference evidence="1 2" key="1">
    <citation type="submission" date="2017-11" db="EMBL/GenBank/DDBJ databases">
        <title>Comparitive Functional Genomics of Dry Heat Resistant strains isolated from the Viking Spacecraft.</title>
        <authorList>
            <person name="Seuylemezian A."/>
            <person name="Cooper K."/>
            <person name="Vaishampayan P."/>
        </authorList>
    </citation>
    <scope>NUCLEOTIDE SEQUENCE [LARGE SCALE GENOMIC DNA]</scope>
    <source>
        <strain evidence="1 2">V1-29</strain>
    </source>
</reference>
<dbReference type="Proteomes" id="UP000234748">
    <property type="component" value="Unassembled WGS sequence"/>
</dbReference>
<dbReference type="AlphaFoldDB" id="A0A2N5M8K3"/>
<comment type="caution">
    <text evidence="1">The sequence shown here is derived from an EMBL/GenBank/DDBJ whole genome shotgun (WGS) entry which is preliminary data.</text>
</comment>
<evidence type="ECO:0000313" key="1">
    <source>
        <dbReference type="EMBL" id="PLT30689.1"/>
    </source>
</evidence>
<proteinExistence type="predicted"/>
<protein>
    <submittedName>
        <fullName evidence="1">Uncharacterized protein</fullName>
    </submittedName>
</protein>
<keyword evidence="2" id="KW-1185">Reference proteome</keyword>
<sequence>MIVRYYFSERILKKIIKIPRMILLQKQVFQLLQVILLFMLPGLIFAEGPPRIKNNPTSYFGISIISQFYKKTLVKR</sequence>
<organism evidence="1 2">
    <name type="scientific">Peribacillus deserti</name>
    <dbReference type="NCBI Taxonomy" id="673318"/>
    <lineage>
        <taxon>Bacteria</taxon>
        <taxon>Bacillati</taxon>
        <taxon>Bacillota</taxon>
        <taxon>Bacilli</taxon>
        <taxon>Bacillales</taxon>
        <taxon>Bacillaceae</taxon>
        <taxon>Peribacillus</taxon>
    </lineage>
</organism>
<dbReference type="EMBL" id="PGUY01000017">
    <property type="protein sequence ID" value="PLT30689.1"/>
    <property type="molecule type" value="Genomic_DNA"/>
</dbReference>
<evidence type="ECO:0000313" key="2">
    <source>
        <dbReference type="Proteomes" id="UP000234748"/>
    </source>
</evidence>